<dbReference type="Pfam" id="PF06135">
    <property type="entry name" value="IreB"/>
    <property type="match status" value="1"/>
</dbReference>
<dbReference type="EMBL" id="FNOP01000002">
    <property type="protein sequence ID" value="SDW52849.1"/>
    <property type="molecule type" value="Genomic_DNA"/>
</dbReference>
<comment type="similarity">
    <text evidence="1">Belongs to the UPF0297 family.</text>
</comment>
<protein>
    <submittedName>
        <fullName evidence="2">Uncharacterized protein, UPF0297 family</fullName>
    </submittedName>
</protein>
<proteinExistence type="inferred from homology"/>
<evidence type="ECO:0000313" key="2">
    <source>
        <dbReference type="EMBL" id="SDW52849.1"/>
    </source>
</evidence>
<evidence type="ECO:0000256" key="1">
    <source>
        <dbReference type="ARBA" id="ARBA00010888"/>
    </source>
</evidence>
<dbReference type="InterPro" id="IPR009309">
    <property type="entry name" value="IreB"/>
</dbReference>
<dbReference type="PANTHER" id="PTHR40067">
    <property type="entry name" value="UPF0297 PROTEIN YRZL"/>
    <property type="match status" value="1"/>
</dbReference>
<dbReference type="RefSeq" id="WP_012938270.1">
    <property type="nucleotide sequence ID" value="NZ_CALAKB010000035.1"/>
</dbReference>
<comment type="caution">
    <text evidence="2">The sequence shown here is derived from an EMBL/GenBank/DDBJ whole genome shotgun (WGS) entry which is preliminary data.</text>
</comment>
<organism evidence="2 3">
    <name type="scientific">Acidaminococcus fermentans</name>
    <dbReference type="NCBI Taxonomy" id="905"/>
    <lineage>
        <taxon>Bacteria</taxon>
        <taxon>Bacillati</taxon>
        <taxon>Bacillota</taxon>
        <taxon>Negativicutes</taxon>
        <taxon>Acidaminococcales</taxon>
        <taxon>Acidaminococcaceae</taxon>
        <taxon>Acidaminococcus</taxon>
    </lineage>
</organism>
<gene>
    <name evidence="2" type="ORF">SAMN05216495_102147</name>
</gene>
<dbReference type="AlphaFoldDB" id="A0A1H2UB69"/>
<dbReference type="GeneID" id="78334647"/>
<accession>A0A1H2UB69</accession>
<dbReference type="OMA" id="GYHPINQ"/>
<evidence type="ECO:0000313" key="3">
    <source>
        <dbReference type="Proteomes" id="UP000182379"/>
    </source>
</evidence>
<dbReference type="PANTHER" id="PTHR40067:SF1">
    <property type="entry name" value="UPF0297 PROTEIN YRZL"/>
    <property type="match status" value="1"/>
</dbReference>
<dbReference type="NCBIfam" id="NF003997">
    <property type="entry name" value="PRK05473.1"/>
    <property type="match status" value="1"/>
</dbReference>
<dbReference type="Proteomes" id="UP000182379">
    <property type="component" value="Unassembled WGS sequence"/>
</dbReference>
<reference evidence="2 3" key="1">
    <citation type="submission" date="2016-10" db="EMBL/GenBank/DDBJ databases">
        <authorList>
            <person name="Varghese N."/>
            <person name="Submissions S."/>
        </authorList>
    </citation>
    <scope>NUCLEOTIDE SEQUENCE [LARGE SCALE GENOMIC DNA]</scope>
    <source>
        <strain evidence="2 3">WCC6</strain>
    </source>
</reference>
<sequence>MSRTTQETTMFKPVPESKSVSETIREVAEALTEKGYNPIDQLAGYLLSGDPAYVTSYKDARLKIRRFERYELIEALLQAYLEGTERR</sequence>
<name>A0A1H2UB69_ACIFE</name>